<evidence type="ECO:0000313" key="2">
    <source>
        <dbReference type="Proteomes" id="UP000183015"/>
    </source>
</evidence>
<gene>
    <name evidence="1" type="ORF">SAMN05414137_116221</name>
</gene>
<dbReference type="EMBL" id="FOAZ01000016">
    <property type="protein sequence ID" value="SEM01360.1"/>
    <property type="molecule type" value="Genomic_DNA"/>
</dbReference>
<dbReference type="STRING" id="235985.SAMN05414137_116221"/>
<keyword evidence="2" id="KW-1185">Reference proteome</keyword>
<protein>
    <submittedName>
        <fullName evidence="1">Uncharacterized protein</fullName>
    </submittedName>
</protein>
<evidence type="ECO:0000313" key="1">
    <source>
        <dbReference type="EMBL" id="SEM01360.1"/>
    </source>
</evidence>
<accession>A0A1H7UWK5</accession>
<organism evidence="1 2">
    <name type="scientific">Streptacidiphilus jiangxiensis</name>
    <dbReference type="NCBI Taxonomy" id="235985"/>
    <lineage>
        <taxon>Bacteria</taxon>
        <taxon>Bacillati</taxon>
        <taxon>Actinomycetota</taxon>
        <taxon>Actinomycetes</taxon>
        <taxon>Kitasatosporales</taxon>
        <taxon>Streptomycetaceae</taxon>
        <taxon>Streptacidiphilus</taxon>
    </lineage>
</organism>
<dbReference type="RefSeq" id="WP_042451356.1">
    <property type="nucleotide sequence ID" value="NZ_BBPN01000022.1"/>
</dbReference>
<reference evidence="2" key="1">
    <citation type="submission" date="2016-10" db="EMBL/GenBank/DDBJ databases">
        <authorList>
            <person name="Varghese N."/>
        </authorList>
    </citation>
    <scope>NUCLEOTIDE SEQUENCE [LARGE SCALE GENOMIC DNA]</scope>
    <source>
        <strain evidence="2">DSM 45096 / BCRC 16803 / CGMCC 4.1857 / CIP 109030 / JCM 12277 / KCTC 19219 / NBRC 100920 / 33214</strain>
    </source>
</reference>
<dbReference type="Proteomes" id="UP000183015">
    <property type="component" value="Unassembled WGS sequence"/>
</dbReference>
<dbReference type="OrthoDB" id="3854982at2"/>
<sequence length="70" mass="7714">MAASHPPGGLPELCTALALHVGDWLELDGKPWQITDLRFRCDGGRVVHLAGRPPFTMGPRSALPVYRHDR</sequence>
<dbReference type="AlphaFoldDB" id="A0A1H7UWK5"/>
<proteinExistence type="predicted"/>
<name>A0A1H7UWK5_STRJI</name>